<dbReference type="InterPro" id="IPR002110">
    <property type="entry name" value="Ankyrin_rpt"/>
</dbReference>
<dbReference type="Pfam" id="PF00069">
    <property type="entry name" value="Pkinase"/>
    <property type="match status" value="1"/>
</dbReference>
<dbReference type="InterPro" id="IPR008271">
    <property type="entry name" value="Ser/Thr_kinase_AS"/>
</dbReference>
<gene>
    <name evidence="5" type="ORF">FGLOB1_113</name>
</gene>
<reference evidence="5 6" key="1">
    <citation type="submission" date="2020-05" db="EMBL/GenBank/DDBJ databases">
        <title>Identification and distribution of gene clusters putatively required for synthesis of sphingolipid metabolism inhibitors in phylogenetically diverse species of the filamentous fungus Fusarium.</title>
        <authorList>
            <person name="Kim H.-S."/>
            <person name="Busman M."/>
            <person name="Brown D.W."/>
            <person name="Divon H."/>
            <person name="Uhlig S."/>
            <person name="Proctor R.H."/>
        </authorList>
    </citation>
    <scope>NUCLEOTIDE SEQUENCE [LARGE SCALE GENOMIC DNA]</scope>
    <source>
        <strain evidence="5 6">NRRL 26131</strain>
    </source>
</reference>
<evidence type="ECO:0000259" key="4">
    <source>
        <dbReference type="PROSITE" id="PS50011"/>
    </source>
</evidence>
<keyword evidence="6" id="KW-1185">Reference proteome</keyword>
<dbReference type="Gene3D" id="1.10.510.10">
    <property type="entry name" value="Transferase(Phosphotransferase) domain 1"/>
    <property type="match status" value="1"/>
</dbReference>
<name>A0A8H6DLT8_9HYPO</name>
<accession>A0A8H6DLT8</accession>
<dbReference type="Proteomes" id="UP000532311">
    <property type="component" value="Unassembled WGS sequence"/>
</dbReference>
<keyword evidence="1" id="KW-0677">Repeat</keyword>
<dbReference type="GO" id="GO:0004672">
    <property type="term" value="F:protein kinase activity"/>
    <property type="evidence" value="ECO:0007669"/>
    <property type="project" value="InterPro"/>
</dbReference>
<dbReference type="SUPFAM" id="SSF48403">
    <property type="entry name" value="Ankyrin repeat"/>
    <property type="match status" value="2"/>
</dbReference>
<dbReference type="EMBL" id="JAAQPF010000003">
    <property type="protein sequence ID" value="KAF5721664.1"/>
    <property type="molecule type" value="Genomic_DNA"/>
</dbReference>
<dbReference type="PANTHER" id="PTHR24198:SF165">
    <property type="entry name" value="ANKYRIN REPEAT-CONTAINING PROTEIN-RELATED"/>
    <property type="match status" value="1"/>
</dbReference>
<dbReference type="SMART" id="SM00248">
    <property type="entry name" value="ANK"/>
    <property type="match status" value="7"/>
</dbReference>
<dbReference type="PROSITE" id="PS00108">
    <property type="entry name" value="PROTEIN_KINASE_ST"/>
    <property type="match status" value="1"/>
</dbReference>
<dbReference type="PROSITE" id="PS50297">
    <property type="entry name" value="ANK_REP_REGION"/>
    <property type="match status" value="2"/>
</dbReference>
<evidence type="ECO:0000256" key="1">
    <source>
        <dbReference type="ARBA" id="ARBA00022737"/>
    </source>
</evidence>
<keyword evidence="2 3" id="KW-0040">ANK repeat</keyword>
<dbReference type="PANTHER" id="PTHR24198">
    <property type="entry name" value="ANKYRIN REPEAT AND PROTEIN KINASE DOMAIN-CONTAINING PROTEIN"/>
    <property type="match status" value="1"/>
</dbReference>
<dbReference type="PROSITE" id="PS50011">
    <property type="entry name" value="PROTEIN_KINASE_DOM"/>
    <property type="match status" value="1"/>
</dbReference>
<evidence type="ECO:0000256" key="2">
    <source>
        <dbReference type="ARBA" id="ARBA00023043"/>
    </source>
</evidence>
<feature type="domain" description="Protein kinase" evidence="4">
    <location>
        <begin position="56"/>
        <end position="362"/>
    </location>
</feature>
<dbReference type="InterPro" id="IPR000719">
    <property type="entry name" value="Prot_kinase_dom"/>
</dbReference>
<dbReference type="Gene3D" id="1.25.40.20">
    <property type="entry name" value="Ankyrin repeat-containing domain"/>
    <property type="match status" value="2"/>
</dbReference>
<evidence type="ECO:0000313" key="5">
    <source>
        <dbReference type="EMBL" id="KAF5721664.1"/>
    </source>
</evidence>
<sequence length="1440" mass="160835">MGDFQSFSTYSAPFSATELINRPDKTYAVKGQAEFLAVAVALDVPILSAQNNVIASMNILSAGAGASFAVFASAEELSLDADEDFINATPGVRDWIQKAKDSQKFRRYVTKKIVTAQGVASDSPQLAAAINEIRVLSNETIRQCDFIVSMLAISWSESPSVGRFWPQVLLEAADEGTLAEYLSSNKADFKSQLAISMNIGRALQFLHAHGIVHADLKPTNVLVFTSGFDEHQHDLHDKTGLPPIRAKLCDFGYAVILDDYKSENMFQARIGSLPWMAPELDAKEPIRLEDLHKTDIYSLGLLTASIFMNGCTPFESLSPGDVVEIKKKIPDQSGSAVEVLIENIKKKTALAELQEEFVYLFLGLMQQLHTGKAAIPLEWFKDLRPAADGGALAALEKKHSGVTNEIDQDEMLIQLRQIYDEVVSIKINNPDFEKMLATCFEDHSLKPASLKKFKKNWKPGEDTQDSEGFISRMEEIFDGAIAKVPDFAFEHSLNVSLIPRVAQEEVFRDLREIVESGDAQDSAAPLHLAGAYLNGQLVDASIEKGLYHLVTAAIMENPEALSVILSIFDACDTSLPPGSRDELLSKVESYGTKTFGLAQGTLFDHLVLKHLSANQILGKTWTHKWPEKYQAYLSTERRFPNMFLLHCNSPLFLKEKPNMDNPVFDFDRLTCLRDAGKDNLDPRKKDEFKGEVARLGCLNYCNKDGFTLSQIAACKNDLVMACALVELGADLNAHGNTQGWAPILLSCHCGHFDMAKLLIDNGADPAIRETLHGATILHSLTQFSKREHCEEIFDIALSAGLDINVTMKNGATPLHTTFAAWDYSQGVATELLLEYGADPTRQVQEWDGFLNFNTAIAHAAQQLDVDLLRKMLAASEALVAISGLSAQHQLSDAKAQALSALFRRTRFSCMCVGGKGYKEKLETVISLLADEDARSVMIERRRVDKKQPTDPFLTMCTFRGSGFFVDAFLKVFPDTVIDDPSWNLPRLFLHVAIERRDIEAVRAFVRQGADILTKERGGGNALHFAAHYFPKILPDLIKTLEEFPSDRRQGKSMTEILEGQCNSGLTVFAQLLVEGYDDERKLAETLRAKYSLKHDYKMRRDGSWVTFGGYLASLAVADGLVPIEHMQYLFNLAPLPEYVTTPAGKTLLATAIEGFSGSSDDVFRIADEGGRTSFHIAAYWSNKTALQMIKDHARRHFPNKSIPWNTVASGNTVLDHALKGIKEKSFPALDTEVNKVATRSTRKAALACYVFLRENGALHNWELEGSLVVARLIMYTPDFQRIGIFLRLATQRLGLGPPDVNFDRCVEVGTTTSLDARLIRVPVVDLIWKHDNFILRFFSVRISSLAIEGFRQFHGWIEKRMTETEPQYYQSLGLPAGRWPFMTLNYDQPIPYAKETMRWSRGGRVWTEEERDNLKLQFSSLWDMFFGEVEEQFLSRFEMA</sequence>
<dbReference type="Pfam" id="PF12796">
    <property type="entry name" value="Ank_2"/>
    <property type="match status" value="1"/>
</dbReference>
<dbReference type="CDD" id="cd00180">
    <property type="entry name" value="PKc"/>
    <property type="match status" value="1"/>
</dbReference>
<keyword evidence="5" id="KW-0808">Transferase</keyword>
<protein>
    <submittedName>
        <fullName evidence="5">Serine threonine kinase</fullName>
    </submittedName>
</protein>
<organism evidence="5 6">
    <name type="scientific">Fusarium globosum</name>
    <dbReference type="NCBI Taxonomy" id="78864"/>
    <lineage>
        <taxon>Eukaryota</taxon>
        <taxon>Fungi</taxon>
        <taxon>Dikarya</taxon>
        <taxon>Ascomycota</taxon>
        <taxon>Pezizomycotina</taxon>
        <taxon>Sordariomycetes</taxon>
        <taxon>Hypocreomycetidae</taxon>
        <taxon>Hypocreales</taxon>
        <taxon>Nectriaceae</taxon>
        <taxon>Fusarium</taxon>
        <taxon>Fusarium fujikuroi species complex</taxon>
    </lineage>
</organism>
<comment type="caution">
    <text evidence="5">The sequence shown here is derived from an EMBL/GenBank/DDBJ whole genome shotgun (WGS) entry which is preliminary data.</text>
</comment>
<keyword evidence="5" id="KW-0418">Kinase</keyword>
<dbReference type="SUPFAM" id="SSF56112">
    <property type="entry name" value="Protein kinase-like (PK-like)"/>
    <property type="match status" value="1"/>
</dbReference>
<dbReference type="InterPro" id="IPR011009">
    <property type="entry name" value="Kinase-like_dom_sf"/>
</dbReference>
<dbReference type="SMART" id="SM00220">
    <property type="entry name" value="S_TKc"/>
    <property type="match status" value="1"/>
</dbReference>
<feature type="repeat" description="ANK" evidence="3">
    <location>
        <begin position="989"/>
        <end position="1016"/>
    </location>
</feature>
<feature type="repeat" description="ANK" evidence="3">
    <location>
        <begin position="809"/>
        <end position="844"/>
    </location>
</feature>
<feature type="repeat" description="ANK" evidence="3">
    <location>
        <begin position="738"/>
        <end position="770"/>
    </location>
</feature>
<dbReference type="GO" id="GO:0005524">
    <property type="term" value="F:ATP binding"/>
    <property type="evidence" value="ECO:0007669"/>
    <property type="project" value="InterPro"/>
</dbReference>
<dbReference type="InterPro" id="IPR036770">
    <property type="entry name" value="Ankyrin_rpt-contain_sf"/>
</dbReference>
<dbReference type="PROSITE" id="PS50088">
    <property type="entry name" value="ANK_REPEAT"/>
    <property type="match status" value="3"/>
</dbReference>
<evidence type="ECO:0000313" key="6">
    <source>
        <dbReference type="Proteomes" id="UP000532311"/>
    </source>
</evidence>
<proteinExistence type="predicted"/>
<evidence type="ECO:0000256" key="3">
    <source>
        <dbReference type="PROSITE-ProRule" id="PRU00023"/>
    </source>
</evidence>